<organism evidence="5">
    <name type="scientific">Lygus hesperus</name>
    <name type="common">Western plant bug</name>
    <dbReference type="NCBI Taxonomy" id="30085"/>
    <lineage>
        <taxon>Eukaryota</taxon>
        <taxon>Metazoa</taxon>
        <taxon>Ecdysozoa</taxon>
        <taxon>Arthropoda</taxon>
        <taxon>Hexapoda</taxon>
        <taxon>Insecta</taxon>
        <taxon>Pterygota</taxon>
        <taxon>Neoptera</taxon>
        <taxon>Paraneoptera</taxon>
        <taxon>Hemiptera</taxon>
        <taxon>Heteroptera</taxon>
        <taxon>Panheteroptera</taxon>
        <taxon>Cimicomorpha</taxon>
        <taxon>Miridae</taxon>
        <taxon>Mirini</taxon>
        <taxon>Lygus</taxon>
    </lineage>
</organism>
<dbReference type="GO" id="GO:1903259">
    <property type="term" value="P:exon-exon junction complex disassembly"/>
    <property type="evidence" value="ECO:0007669"/>
    <property type="project" value="InterPro"/>
</dbReference>
<dbReference type="EMBL" id="GBHO01042271">
    <property type="protein sequence ID" value="JAG01333.1"/>
    <property type="molecule type" value="Transcribed_RNA"/>
</dbReference>
<accession>A0A0A9W4B5</accession>
<feature type="region of interest" description="Disordered" evidence="3">
    <location>
        <begin position="84"/>
        <end position="167"/>
    </location>
</feature>
<evidence type="ECO:0000259" key="4">
    <source>
        <dbReference type="SMART" id="SM01273"/>
    </source>
</evidence>
<dbReference type="GO" id="GO:0005737">
    <property type="term" value="C:cytoplasm"/>
    <property type="evidence" value="ECO:0007669"/>
    <property type="project" value="TreeGrafter"/>
</dbReference>
<dbReference type="InterPro" id="IPR015362">
    <property type="entry name" value="WIBG_mago-bd"/>
</dbReference>
<dbReference type="SUPFAM" id="SSF101931">
    <property type="entry name" value="Pym (Within the bgcn gene intron protein, WIBG), N-terminal domain"/>
    <property type="match status" value="1"/>
</dbReference>
<feature type="compositionally biased region" description="Polar residues" evidence="3">
    <location>
        <begin position="157"/>
        <end position="166"/>
    </location>
</feature>
<dbReference type="GO" id="GO:0035145">
    <property type="term" value="C:exon-exon junction complex"/>
    <property type="evidence" value="ECO:0007669"/>
    <property type="project" value="TreeGrafter"/>
</dbReference>
<protein>
    <recommendedName>
        <fullName evidence="2">Partner of Y14 and mago</fullName>
    </recommendedName>
</protein>
<evidence type="ECO:0000256" key="3">
    <source>
        <dbReference type="SAM" id="MobiDB-lite"/>
    </source>
</evidence>
<dbReference type="Pfam" id="PF09282">
    <property type="entry name" value="Mago-bind"/>
    <property type="match status" value="1"/>
</dbReference>
<dbReference type="AlphaFoldDB" id="A0A0A9W4B5"/>
<dbReference type="PANTHER" id="PTHR22959">
    <property type="entry name" value="PYM PROTEIN"/>
    <property type="match status" value="1"/>
</dbReference>
<dbReference type="InterPro" id="IPR036348">
    <property type="entry name" value="WIBG_N_sf"/>
</dbReference>
<feature type="compositionally biased region" description="Polar residues" evidence="3">
    <location>
        <begin position="107"/>
        <end position="117"/>
    </location>
</feature>
<dbReference type="PANTHER" id="PTHR22959:SF0">
    <property type="entry name" value="PARTNER OF Y14 AND MAGO"/>
    <property type="match status" value="1"/>
</dbReference>
<sequence length="228" mass="25427">MSMVSPYVVKSEDGEQYIPASQRADGTWRKARKVKDGYIPQDEVPIYQSKGKQWAAGRSSYPVGLDPSLIREKELKEAAAAEKLYRKQKAPIKVQGAPETREPSFALPTNKTATSKEAGSKPSAAKDQPKLPKEEPFVQVSKKQSSRAKNEPKKTTPEVSSTTASVTLDPVKRLRNLKKKLKDVESLEAKIVSKELKNPDKDQLEKVRRKSILRDEILALELSLTTIT</sequence>
<name>A0A0A9W4B5_LYGHE</name>
<dbReference type="GO" id="GO:0003723">
    <property type="term" value="F:RNA binding"/>
    <property type="evidence" value="ECO:0007669"/>
    <property type="project" value="TreeGrafter"/>
</dbReference>
<comment type="similarity">
    <text evidence="1">Belongs to the pym family.</text>
</comment>
<gene>
    <name evidence="5" type="primary">wibg</name>
    <name evidence="5" type="ORF">CM83_37536</name>
</gene>
<reference evidence="5" key="1">
    <citation type="journal article" date="2014" name="PLoS ONE">
        <title>Transcriptome-Based Identification of ABC Transporters in the Western Tarnished Plant Bug Lygus hesperus.</title>
        <authorList>
            <person name="Hull J.J."/>
            <person name="Chaney K."/>
            <person name="Geib S.M."/>
            <person name="Fabrick J.A."/>
            <person name="Brent C.S."/>
            <person name="Walsh D."/>
            <person name="Lavine L.C."/>
        </authorList>
    </citation>
    <scope>NUCLEOTIDE SEQUENCE</scope>
</reference>
<reference evidence="5" key="2">
    <citation type="submission" date="2014-07" db="EMBL/GenBank/DDBJ databases">
        <authorList>
            <person name="Hull J."/>
        </authorList>
    </citation>
    <scope>NUCLEOTIDE SEQUENCE</scope>
</reference>
<evidence type="ECO:0000256" key="1">
    <source>
        <dbReference type="ARBA" id="ARBA00009394"/>
    </source>
</evidence>
<evidence type="ECO:0000313" key="5">
    <source>
        <dbReference type="EMBL" id="JAG01333.1"/>
    </source>
</evidence>
<feature type="domain" description="WIBG Mago-binding" evidence="4">
    <location>
        <begin position="14"/>
        <end position="40"/>
    </location>
</feature>
<feature type="compositionally biased region" description="Basic and acidic residues" evidence="3">
    <location>
        <begin position="127"/>
        <end position="136"/>
    </location>
</feature>
<evidence type="ECO:0000256" key="2">
    <source>
        <dbReference type="ARBA" id="ARBA00018898"/>
    </source>
</evidence>
<proteinExistence type="inferred from homology"/>
<dbReference type="InterPro" id="IPR039333">
    <property type="entry name" value="PYM1"/>
</dbReference>
<dbReference type="SMART" id="SM01273">
    <property type="entry name" value="Mago-bind"/>
    <property type="match status" value="1"/>
</dbReference>